<dbReference type="PIRSF" id="PIRSF000429">
    <property type="entry name" value="Ac-CoA_Ac_transf"/>
    <property type="match status" value="1"/>
</dbReference>
<dbReference type="AlphaFoldDB" id="A0A0F9VU51"/>
<dbReference type="InterPro" id="IPR055140">
    <property type="entry name" value="Thiolase_C_2"/>
</dbReference>
<dbReference type="Gene3D" id="3.40.47.10">
    <property type="match status" value="1"/>
</dbReference>
<organism evidence="2">
    <name type="scientific">marine sediment metagenome</name>
    <dbReference type="NCBI Taxonomy" id="412755"/>
    <lineage>
        <taxon>unclassified sequences</taxon>
        <taxon>metagenomes</taxon>
        <taxon>ecological metagenomes</taxon>
    </lineage>
</organism>
<evidence type="ECO:0000313" key="2">
    <source>
        <dbReference type="EMBL" id="KKO08651.1"/>
    </source>
</evidence>
<gene>
    <name evidence="2" type="ORF">LCGC14_0045910</name>
</gene>
<sequence length="384" mass="39887">MSHKDIRGKSAIVGMAMAGVGAAPGFSAIELLGQAAVAAVNDAGLALSDIDGVFAATSSHAFPTMSVVEHLGLKPTFFEATNVGGSSFELHLLQATLALQAGLCNAALVCYGSNQRTAGGRLVSMSEPQWHETPYNPRHPITAYALATSRHMAEYGTTREQLADVTLAARGWANLNPDAFARGPLTKDEVLSSRMISDPLTKADCCLVTDGAAAVVLVRADRAKDLSAKPVYFLGAGAANYHRSIVAMPDLTTTAAADSGPRALKMAGVTRADLDLVMLYDAFTINTILFLEDLGFCPKGEGGRFVEDGRIAPGGDLAVNTNGGGLSCVHPGMYGLFLITEAVAQIRGEAGERQIDSCDLALCHGNGGTLSSQCTAILGSEATL</sequence>
<dbReference type="PANTHER" id="PTHR42870:SF1">
    <property type="entry name" value="NON-SPECIFIC LIPID-TRANSFER PROTEIN-LIKE 2"/>
    <property type="match status" value="1"/>
</dbReference>
<dbReference type="EMBL" id="LAZR01000009">
    <property type="protein sequence ID" value="KKO08651.1"/>
    <property type="molecule type" value="Genomic_DNA"/>
</dbReference>
<proteinExistence type="predicted"/>
<dbReference type="NCBIfam" id="NF004811">
    <property type="entry name" value="PRK06158.1"/>
    <property type="match status" value="1"/>
</dbReference>
<dbReference type="GO" id="GO:0016747">
    <property type="term" value="F:acyltransferase activity, transferring groups other than amino-acyl groups"/>
    <property type="evidence" value="ECO:0007669"/>
    <property type="project" value="InterPro"/>
</dbReference>
<dbReference type="SUPFAM" id="SSF53901">
    <property type="entry name" value="Thiolase-like"/>
    <property type="match status" value="2"/>
</dbReference>
<name>A0A0F9VU51_9ZZZZ</name>
<dbReference type="PANTHER" id="PTHR42870">
    <property type="entry name" value="ACETYL-COA C-ACETYLTRANSFERASE"/>
    <property type="match status" value="1"/>
</dbReference>
<feature type="domain" description="Thiolase C-terminal" evidence="1">
    <location>
        <begin position="237"/>
        <end position="379"/>
    </location>
</feature>
<dbReference type="InterPro" id="IPR016039">
    <property type="entry name" value="Thiolase-like"/>
</dbReference>
<dbReference type="Pfam" id="PF22691">
    <property type="entry name" value="Thiolase_C_1"/>
    <property type="match status" value="1"/>
</dbReference>
<dbReference type="InterPro" id="IPR002155">
    <property type="entry name" value="Thiolase"/>
</dbReference>
<reference evidence="2" key="1">
    <citation type="journal article" date="2015" name="Nature">
        <title>Complex archaea that bridge the gap between prokaryotes and eukaryotes.</title>
        <authorList>
            <person name="Spang A."/>
            <person name="Saw J.H."/>
            <person name="Jorgensen S.L."/>
            <person name="Zaremba-Niedzwiedzka K."/>
            <person name="Martijn J."/>
            <person name="Lind A.E."/>
            <person name="van Eijk R."/>
            <person name="Schleper C."/>
            <person name="Guy L."/>
            <person name="Ettema T.J."/>
        </authorList>
    </citation>
    <scope>NUCLEOTIDE SEQUENCE</scope>
</reference>
<evidence type="ECO:0000259" key="1">
    <source>
        <dbReference type="Pfam" id="PF22691"/>
    </source>
</evidence>
<protein>
    <recommendedName>
        <fullName evidence="1">Thiolase C-terminal domain-containing protein</fullName>
    </recommendedName>
</protein>
<dbReference type="CDD" id="cd00829">
    <property type="entry name" value="SCP-x_thiolase"/>
    <property type="match status" value="1"/>
</dbReference>
<accession>A0A0F9VU51</accession>
<comment type="caution">
    <text evidence="2">The sequence shown here is derived from an EMBL/GenBank/DDBJ whole genome shotgun (WGS) entry which is preliminary data.</text>
</comment>